<dbReference type="PANTHER" id="PTHR24128">
    <property type="entry name" value="HOMEOBOX PROTEIN WARIAI"/>
    <property type="match status" value="1"/>
</dbReference>
<dbReference type="PANTHER" id="PTHR24128:SF87">
    <property type="entry name" value="ANKYRIN REPEAT FAMILY PROTEIN"/>
    <property type="match status" value="1"/>
</dbReference>
<feature type="transmembrane region" description="Helical" evidence="2">
    <location>
        <begin position="417"/>
        <end position="438"/>
    </location>
</feature>
<evidence type="ECO:0008006" key="5">
    <source>
        <dbReference type="Google" id="ProtNLM"/>
    </source>
</evidence>
<comment type="subcellular location">
    <subcellularLocation>
        <location evidence="1">Cell membrane</location>
        <topology evidence="1">Peripheral membrane protein</topology>
        <orientation evidence="1">Cytoplasmic side</orientation>
    </subcellularLocation>
</comment>
<evidence type="ECO:0000256" key="1">
    <source>
        <dbReference type="ARBA" id="ARBA00004413"/>
    </source>
</evidence>
<dbReference type="SUPFAM" id="SSF48403">
    <property type="entry name" value="Ankyrin repeat"/>
    <property type="match status" value="1"/>
</dbReference>
<dbReference type="Pfam" id="PF12796">
    <property type="entry name" value="Ank_2"/>
    <property type="match status" value="1"/>
</dbReference>
<evidence type="ECO:0000313" key="4">
    <source>
        <dbReference type="Proteomes" id="UP001341840"/>
    </source>
</evidence>
<keyword evidence="2" id="KW-1133">Transmembrane helix</keyword>
<proteinExistence type="predicted"/>
<dbReference type="EMBL" id="JASCZI010120960">
    <property type="protein sequence ID" value="MED6158232.1"/>
    <property type="molecule type" value="Genomic_DNA"/>
</dbReference>
<feature type="transmembrane region" description="Helical" evidence="2">
    <location>
        <begin position="389"/>
        <end position="411"/>
    </location>
</feature>
<gene>
    <name evidence="3" type="ORF">PIB30_030979</name>
</gene>
<name>A0ABU6UBX3_9FABA</name>
<organism evidence="3 4">
    <name type="scientific">Stylosanthes scabra</name>
    <dbReference type="NCBI Taxonomy" id="79078"/>
    <lineage>
        <taxon>Eukaryota</taxon>
        <taxon>Viridiplantae</taxon>
        <taxon>Streptophyta</taxon>
        <taxon>Embryophyta</taxon>
        <taxon>Tracheophyta</taxon>
        <taxon>Spermatophyta</taxon>
        <taxon>Magnoliopsida</taxon>
        <taxon>eudicotyledons</taxon>
        <taxon>Gunneridae</taxon>
        <taxon>Pentapetalae</taxon>
        <taxon>rosids</taxon>
        <taxon>fabids</taxon>
        <taxon>Fabales</taxon>
        <taxon>Fabaceae</taxon>
        <taxon>Papilionoideae</taxon>
        <taxon>50 kb inversion clade</taxon>
        <taxon>dalbergioids sensu lato</taxon>
        <taxon>Dalbergieae</taxon>
        <taxon>Pterocarpus clade</taxon>
        <taxon>Stylosanthes</taxon>
    </lineage>
</organism>
<protein>
    <recommendedName>
        <fullName evidence="5">Ankyrin repeat-containing protein BDA1-like</fullName>
    </recommendedName>
</protein>
<dbReference type="Proteomes" id="UP001341840">
    <property type="component" value="Unassembled WGS sequence"/>
</dbReference>
<feature type="transmembrane region" description="Helical" evidence="2">
    <location>
        <begin position="360"/>
        <end position="382"/>
    </location>
</feature>
<sequence>MANVGMLQQAANSGDINILYDAIEQNPHVLEEVDAIPFVDTPLHSAAFAGHIEFCIEIMRLKPSFGLKLNKQGYSPVHLALLNNHHNLVLNLVEINEELVRVKGREGFTPFHFLCQADSDENIQLLILFLEIFPDSIKDVNVRRESPLHIAIRYGNLRALRVMFSWLKQNTLKDADDLEFSLPRKSDVAGNNIYHLGALTGNTEVIVLLIERRIIGFNEKIMNLRNMEGKTALDLAEAFPEIQRILLKAGAIHGASVRVVNLEKKLKSKSMRKAEVLLRRMRNSTSMEERNLYLVIVALIITAIYQSALSPPGGLYQLDGGGGGANNTNNVNATTSLKFNKTAIDPLGIAGKSILPTYDFGIVALVNSGTLLWALAIVLLLIPSSLFNMILLFVPLLFFELSYCLSLWAITPSNMPLLLISVYIMLTISVLFIIFILIG</sequence>
<dbReference type="SMART" id="SM00248">
    <property type="entry name" value="ANK"/>
    <property type="match status" value="5"/>
</dbReference>
<evidence type="ECO:0000256" key="2">
    <source>
        <dbReference type="SAM" id="Phobius"/>
    </source>
</evidence>
<feature type="non-terminal residue" evidence="3">
    <location>
        <position position="439"/>
    </location>
</feature>
<dbReference type="InterPro" id="IPR036770">
    <property type="entry name" value="Ankyrin_rpt-contain_sf"/>
</dbReference>
<keyword evidence="2" id="KW-0472">Membrane</keyword>
<feature type="transmembrane region" description="Helical" evidence="2">
    <location>
        <begin position="291"/>
        <end position="309"/>
    </location>
</feature>
<reference evidence="3 4" key="1">
    <citation type="journal article" date="2023" name="Plants (Basel)">
        <title>Bridging the Gap: Combining Genomics and Transcriptomics Approaches to Understand Stylosanthes scabra, an Orphan Legume from the Brazilian Caatinga.</title>
        <authorList>
            <person name="Ferreira-Neto J.R.C."/>
            <person name="da Silva M.D."/>
            <person name="Binneck E."/>
            <person name="de Melo N.F."/>
            <person name="da Silva R.H."/>
            <person name="de Melo A.L.T.M."/>
            <person name="Pandolfi V."/>
            <person name="Bustamante F.O."/>
            <person name="Brasileiro-Vidal A.C."/>
            <person name="Benko-Iseppon A.M."/>
        </authorList>
    </citation>
    <scope>NUCLEOTIDE SEQUENCE [LARGE SCALE GENOMIC DNA]</scope>
    <source>
        <tissue evidence="3">Leaves</tissue>
    </source>
</reference>
<comment type="caution">
    <text evidence="3">The sequence shown here is derived from an EMBL/GenBank/DDBJ whole genome shotgun (WGS) entry which is preliminary data.</text>
</comment>
<accession>A0ABU6UBX3</accession>
<dbReference type="InterPro" id="IPR002110">
    <property type="entry name" value="Ankyrin_rpt"/>
</dbReference>
<keyword evidence="4" id="KW-1185">Reference proteome</keyword>
<keyword evidence="2" id="KW-0812">Transmembrane</keyword>
<dbReference type="Gene3D" id="1.25.40.20">
    <property type="entry name" value="Ankyrin repeat-containing domain"/>
    <property type="match status" value="1"/>
</dbReference>
<evidence type="ECO:0000313" key="3">
    <source>
        <dbReference type="EMBL" id="MED6158232.1"/>
    </source>
</evidence>